<comment type="catalytic activity">
    <reaction evidence="8">
        <text>L-threonyl-[protein] + ATP = O-phospho-L-threonyl-[protein] + ADP + H(+)</text>
        <dbReference type="Rhea" id="RHEA:46608"/>
        <dbReference type="Rhea" id="RHEA-COMP:11060"/>
        <dbReference type="Rhea" id="RHEA-COMP:11605"/>
        <dbReference type="ChEBI" id="CHEBI:15378"/>
        <dbReference type="ChEBI" id="CHEBI:30013"/>
        <dbReference type="ChEBI" id="CHEBI:30616"/>
        <dbReference type="ChEBI" id="CHEBI:61977"/>
        <dbReference type="ChEBI" id="CHEBI:456216"/>
        <dbReference type="EC" id="2.7.11.1"/>
    </reaction>
</comment>
<evidence type="ECO:0000256" key="9">
    <source>
        <dbReference type="ARBA" id="ARBA00048679"/>
    </source>
</evidence>
<dbReference type="EMBL" id="JBCAWK010000002">
    <property type="protein sequence ID" value="KAK8865628.1"/>
    <property type="molecule type" value="Genomic_DNA"/>
</dbReference>
<dbReference type="RefSeq" id="XP_066805107.1">
    <property type="nucleotide sequence ID" value="XM_066943906.1"/>
</dbReference>
<dbReference type="InterPro" id="IPR001789">
    <property type="entry name" value="Sig_transdc_resp-reg_receiver"/>
</dbReference>
<feature type="modified residue" description="4-aspartylphosphate" evidence="10">
    <location>
        <position position="2816"/>
    </location>
</feature>
<keyword evidence="6" id="KW-0418">Kinase</keyword>
<comment type="catalytic activity">
    <reaction evidence="9">
        <text>L-seryl-[protein] + ATP = O-phospho-L-seryl-[protein] + ADP + H(+)</text>
        <dbReference type="Rhea" id="RHEA:17989"/>
        <dbReference type="Rhea" id="RHEA-COMP:9863"/>
        <dbReference type="Rhea" id="RHEA-COMP:11604"/>
        <dbReference type="ChEBI" id="CHEBI:15378"/>
        <dbReference type="ChEBI" id="CHEBI:29999"/>
        <dbReference type="ChEBI" id="CHEBI:30616"/>
        <dbReference type="ChEBI" id="CHEBI:83421"/>
        <dbReference type="ChEBI" id="CHEBI:456216"/>
        <dbReference type="EC" id="2.7.11.1"/>
    </reaction>
</comment>
<feature type="compositionally biased region" description="Polar residues" evidence="11">
    <location>
        <begin position="1588"/>
        <end position="1600"/>
    </location>
</feature>
<evidence type="ECO:0000256" key="6">
    <source>
        <dbReference type="ARBA" id="ARBA00022777"/>
    </source>
</evidence>
<feature type="domain" description="Protein kinase" evidence="12">
    <location>
        <begin position="2140"/>
        <end position="2499"/>
    </location>
</feature>
<dbReference type="SMART" id="SM00448">
    <property type="entry name" value="REC"/>
    <property type="match status" value="1"/>
</dbReference>
<feature type="region of interest" description="Disordered" evidence="11">
    <location>
        <begin position="1025"/>
        <end position="1061"/>
    </location>
</feature>
<feature type="compositionally biased region" description="Low complexity" evidence="11">
    <location>
        <begin position="631"/>
        <end position="645"/>
    </location>
</feature>
<dbReference type="SUPFAM" id="SSF55785">
    <property type="entry name" value="PYP-like sensor domain (PAS domain)"/>
    <property type="match status" value="1"/>
</dbReference>
<dbReference type="Proteomes" id="UP001388673">
    <property type="component" value="Unassembled WGS sequence"/>
</dbReference>
<feature type="domain" description="Response regulatory" evidence="13">
    <location>
        <begin position="2766"/>
        <end position="2883"/>
    </location>
</feature>
<feature type="compositionally biased region" description="Low complexity" evidence="11">
    <location>
        <begin position="237"/>
        <end position="276"/>
    </location>
</feature>
<feature type="region of interest" description="Disordered" evidence="11">
    <location>
        <begin position="770"/>
        <end position="797"/>
    </location>
</feature>
<evidence type="ECO:0000256" key="8">
    <source>
        <dbReference type="ARBA" id="ARBA00047899"/>
    </source>
</evidence>
<dbReference type="SUPFAM" id="SSF56112">
    <property type="entry name" value="Protein kinase-like (PK-like)"/>
    <property type="match status" value="1"/>
</dbReference>
<feature type="compositionally biased region" description="Low complexity" evidence="11">
    <location>
        <begin position="2651"/>
        <end position="2662"/>
    </location>
</feature>
<feature type="compositionally biased region" description="Polar residues" evidence="11">
    <location>
        <begin position="1206"/>
        <end position="1217"/>
    </location>
</feature>
<dbReference type="FunFam" id="3.40.50.2300:FF:000342">
    <property type="entry name" value="Related to serine/threonine protein kinase"/>
    <property type="match status" value="1"/>
</dbReference>
<feature type="compositionally biased region" description="Polar residues" evidence="11">
    <location>
        <begin position="2025"/>
        <end position="2035"/>
    </location>
</feature>
<protein>
    <recommendedName>
        <fullName evidence="1">non-specific serine/threonine protein kinase</fullName>
        <ecNumber evidence="1">2.7.11.1</ecNumber>
    </recommendedName>
</protein>
<feature type="region of interest" description="Disordered" evidence="11">
    <location>
        <begin position="2611"/>
        <end position="2727"/>
    </location>
</feature>
<dbReference type="GO" id="GO:0005524">
    <property type="term" value="F:ATP binding"/>
    <property type="evidence" value="ECO:0007669"/>
    <property type="project" value="UniProtKB-KW"/>
</dbReference>
<feature type="compositionally biased region" description="Low complexity" evidence="11">
    <location>
        <begin position="125"/>
        <end position="134"/>
    </location>
</feature>
<feature type="compositionally biased region" description="Basic and acidic residues" evidence="11">
    <location>
        <begin position="215"/>
        <end position="236"/>
    </location>
</feature>
<dbReference type="GO" id="GO:0000160">
    <property type="term" value="P:phosphorelay signal transduction system"/>
    <property type="evidence" value="ECO:0007669"/>
    <property type="project" value="InterPro"/>
</dbReference>
<keyword evidence="5" id="KW-0547">Nucleotide-binding</keyword>
<evidence type="ECO:0000256" key="2">
    <source>
        <dbReference type="ARBA" id="ARBA00022527"/>
    </source>
</evidence>
<dbReference type="SUPFAM" id="SSF52172">
    <property type="entry name" value="CheY-like"/>
    <property type="match status" value="1"/>
</dbReference>
<organism evidence="16 17">
    <name type="scientific">Kwoniella newhampshirensis</name>
    <dbReference type="NCBI Taxonomy" id="1651941"/>
    <lineage>
        <taxon>Eukaryota</taxon>
        <taxon>Fungi</taxon>
        <taxon>Dikarya</taxon>
        <taxon>Basidiomycota</taxon>
        <taxon>Agaricomycotina</taxon>
        <taxon>Tremellomycetes</taxon>
        <taxon>Tremellales</taxon>
        <taxon>Cryptococcaceae</taxon>
        <taxon>Kwoniella</taxon>
    </lineage>
</organism>
<dbReference type="PROSITE" id="PS00108">
    <property type="entry name" value="PROTEIN_KINASE_ST"/>
    <property type="match status" value="1"/>
</dbReference>
<evidence type="ECO:0000313" key="17">
    <source>
        <dbReference type="Proteomes" id="UP001388673"/>
    </source>
</evidence>
<feature type="region of interest" description="Disordered" evidence="11">
    <location>
        <begin position="675"/>
        <end position="695"/>
    </location>
</feature>
<evidence type="ECO:0000259" key="13">
    <source>
        <dbReference type="PROSITE" id="PS50110"/>
    </source>
</evidence>
<dbReference type="KEGG" id="kne:92178032"/>
<dbReference type="FunFam" id="1.10.510.10:FF:000580">
    <property type="entry name" value="AGC protein kinase"/>
    <property type="match status" value="1"/>
</dbReference>
<evidence type="ECO:0000256" key="5">
    <source>
        <dbReference type="ARBA" id="ARBA00022741"/>
    </source>
</evidence>
<feature type="compositionally biased region" description="Low complexity" evidence="11">
    <location>
        <begin position="159"/>
        <end position="180"/>
    </location>
</feature>
<dbReference type="CDD" id="cd05611">
    <property type="entry name" value="STKc_Rim15_like"/>
    <property type="match status" value="1"/>
</dbReference>
<dbReference type="InterPro" id="IPR050236">
    <property type="entry name" value="Ser_Thr_kinase_AGC"/>
</dbReference>
<accession>A0AAW0Z412</accession>
<dbReference type="GO" id="GO:0005737">
    <property type="term" value="C:cytoplasm"/>
    <property type="evidence" value="ECO:0007669"/>
    <property type="project" value="TreeGrafter"/>
</dbReference>
<feature type="compositionally biased region" description="Polar residues" evidence="11">
    <location>
        <begin position="1174"/>
        <end position="1191"/>
    </location>
</feature>
<feature type="compositionally biased region" description="Basic and acidic residues" evidence="11">
    <location>
        <begin position="1331"/>
        <end position="1341"/>
    </location>
</feature>
<feature type="region of interest" description="Disordered" evidence="11">
    <location>
        <begin position="728"/>
        <end position="749"/>
    </location>
</feature>
<feature type="compositionally biased region" description="Polar residues" evidence="11">
    <location>
        <begin position="397"/>
        <end position="408"/>
    </location>
</feature>
<dbReference type="GO" id="GO:0005634">
    <property type="term" value="C:nucleus"/>
    <property type="evidence" value="ECO:0007669"/>
    <property type="project" value="TreeGrafter"/>
</dbReference>
<evidence type="ECO:0000256" key="3">
    <source>
        <dbReference type="ARBA" id="ARBA00022553"/>
    </source>
</evidence>
<feature type="compositionally biased region" description="Low complexity" evidence="11">
    <location>
        <begin position="419"/>
        <end position="451"/>
    </location>
</feature>
<evidence type="ECO:0000259" key="14">
    <source>
        <dbReference type="PROSITE" id="PS50112"/>
    </source>
</evidence>
<reference evidence="16 17" key="1">
    <citation type="journal article" date="2024" name="bioRxiv">
        <title>Comparative genomics of Cryptococcus and Kwoniella reveals pathogenesis evolution and contrasting karyotype dynamics via intercentromeric recombination or chromosome fusion.</title>
        <authorList>
            <person name="Coelho M.A."/>
            <person name="David-Palma M."/>
            <person name="Shea T."/>
            <person name="Bowers K."/>
            <person name="McGinley-Smith S."/>
            <person name="Mohammad A.W."/>
            <person name="Gnirke A."/>
            <person name="Yurkov A.M."/>
            <person name="Nowrousian M."/>
            <person name="Sun S."/>
            <person name="Cuomo C.A."/>
            <person name="Heitman J."/>
        </authorList>
    </citation>
    <scope>NUCLEOTIDE SEQUENCE [LARGE SCALE GENOMIC DNA]</scope>
    <source>
        <strain evidence="16 17">CBS 13917</strain>
    </source>
</reference>
<dbReference type="Gene3D" id="3.40.50.2300">
    <property type="match status" value="1"/>
</dbReference>
<feature type="region of interest" description="Disordered" evidence="11">
    <location>
        <begin position="1"/>
        <end position="662"/>
    </location>
</feature>
<evidence type="ECO:0000256" key="10">
    <source>
        <dbReference type="PROSITE-ProRule" id="PRU00169"/>
    </source>
</evidence>
<dbReference type="InterPro" id="IPR035965">
    <property type="entry name" value="PAS-like_dom_sf"/>
</dbReference>
<dbReference type="PANTHER" id="PTHR24356">
    <property type="entry name" value="SERINE/THREONINE-PROTEIN KINASE"/>
    <property type="match status" value="1"/>
</dbReference>
<dbReference type="InterPro" id="IPR000719">
    <property type="entry name" value="Prot_kinase_dom"/>
</dbReference>
<feature type="compositionally biased region" description="Polar residues" evidence="11">
    <location>
        <begin position="1032"/>
        <end position="1050"/>
    </location>
</feature>
<dbReference type="PROSITE" id="PS51285">
    <property type="entry name" value="AGC_KINASE_CTER"/>
    <property type="match status" value="1"/>
</dbReference>
<evidence type="ECO:0000259" key="12">
    <source>
        <dbReference type="PROSITE" id="PS50011"/>
    </source>
</evidence>
<dbReference type="CDD" id="cd00130">
    <property type="entry name" value="PAS"/>
    <property type="match status" value="1"/>
</dbReference>
<dbReference type="SMART" id="SM00220">
    <property type="entry name" value="S_TKc"/>
    <property type="match status" value="1"/>
</dbReference>
<feature type="compositionally biased region" description="Low complexity" evidence="11">
    <location>
        <begin position="1342"/>
        <end position="1362"/>
    </location>
</feature>
<dbReference type="FunFam" id="3.30.200.20:FF:001008">
    <property type="entry name" value="Serine/threonine-protein kinase cek1"/>
    <property type="match status" value="1"/>
</dbReference>
<feature type="compositionally biased region" description="Basic and acidic residues" evidence="11">
    <location>
        <begin position="9"/>
        <end position="18"/>
    </location>
</feature>
<feature type="compositionally biased region" description="Polar residues" evidence="11">
    <location>
        <begin position="1119"/>
        <end position="1129"/>
    </location>
</feature>
<evidence type="ECO:0000313" key="16">
    <source>
        <dbReference type="EMBL" id="KAK8865628.1"/>
    </source>
</evidence>
<dbReference type="PANTHER" id="PTHR24356:SF1">
    <property type="entry name" value="SERINE_THREONINE-PROTEIN KINASE GREATWALL"/>
    <property type="match status" value="1"/>
</dbReference>
<dbReference type="InterPro" id="IPR011006">
    <property type="entry name" value="CheY-like_superfamily"/>
</dbReference>
<dbReference type="Pfam" id="PF00072">
    <property type="entry name" value="Response_reg"/>
    <property type="match status" value="1"/>
</dbReference>
<evidence type="ECO:0000256" key="1">
    <source>
        <dbReference type="ARBA" id="ARBA00012513"/>
    </source>
</evidence>
<keyword evidence="17" id="KW-1185">Reference proteome</keyword>
<feature type="compositionally biased region" description="Low complexity" evidence="11">
    <location>
        <begin position="37"/>
        <end position="47"/>
    </location>
</feature>
<proteinExistence type="predicted"/>
<keyword evidence="4" id="KW-0808">Transferase</keyword>
<keyword evidence="3 10" id="KW-0597">Phosphoprotein</keyword>
<dbReference type="PROSITE" id="PS50110">
    <property type="entry name" value="RESPONSE_REGULATORY"/>
    <property type="match status" value="1"/>
</dbReference>
<dbReference type="EC" id="2.7.11.1" evidence="1"/>
<feature type="compositionally biased region" description="Basic and acidic residues" evidence="11">
    <location>
        <begin position="2683"/>
        <end position="2703"/>
    </location>
</feature>
<dbReference type="InterPro" id="IPR000014">
    <property type="entry name" value="PAS"/>
</dbReference>
<feature type="compositionally biased region" description="Pro residues" evidence="11">
    <location>
        <begin position="2039"/>
        <end position="2066"/>
    </location>
</feature>
<feature type="region of interest" description="Disordered" evidence="11">
    <location>
        <begin position="1321"/>
        <end position="1441"/>
    </location>
</feature>
<evidence type="ECO:0000256" key="7">
    <source>
        <dbReference type="ARBA" id="ARBA00022840"/>
    </source>
</evidence>
<feature type="compositionally biased region" description="Low complexity" evidence="11">
    <location>
        <begin position="571"/>
        <end position="583"/>
    </location>
</feature>
<feature type="compositionally biased region" description="Low complexity" evidence="11">
    <location>
        <begin position="2080"/>
        <end position="2094"/>
    </location>
</feature>
<dbReference type="Gene3D" id="1.10.510.10">
    <property type="entry name" value="Transferase(Phosphotransferase) domain 1"/>
    <property type="match status" value="1"/>
</dbReference>
<feature type="region of interest" description="Disordered" evidence="11">
    <location>
        <begin position="1119"/>
        <end position="1236"/>
    </location>
</feature>
<feature type="compositionally biased region" description="Polar residues" evidence="11">
    <location>
        <begin position="482"/>
        <end position="493"/>
    </location>
</feature>
<feature type="domain" description="PAS" evidence="14">
    <location>
        <begin position="1629"/>
        <end position="1685"/>
    </location>
</feature>
<feature type="region of interest" description="Disordered" evidence="11">
    <location>
        <begin position="1581"/>
        <end position="1603"/>
    </location>
</feature>
<feature type="region of interest" description="Disordered" evidence="11">
    <location>
        <begin position="1966"/>
        <end position="2132"/>
    </location>
</feature>
<feature type="compositionally biased region" description="Pro residues" evidence="11">
    <location>
        <begin position="588"/>
        <end position="600"/>
    </location>
</feature>
<dbReference type="PROSITE" id="PS50011">
    <property type="entry name" value="PROTEIN_KINASE_DOM"/>
    <property type="match status" value="1"/>
</dbReference>
<dbReference type="Gene3D" id="3.30.450.20">
    <property type="entry name" value="PAS domain"/>
    <property type="match status" value="1"/>
</dbReference>
<dbReference type="SMART" id="SM00133">
    <property type="entry name" value="S_TK_X"/>
    <property type="match status" value="1"/>
</dbReference>
<feature type="compositionally biased region" description="Polar residues" evidence="11">
    <location>
        <begin position="891"/>
        <end position="903"/>
    </location>
</feature>
<feature type="compositionally biased region" description="Polar residues" evidence="11">
    <location>
        <begin position="2308"/>
        <end position="2330"/>
    </location>
</feature>
<dbReference type="GO" id="GO:1901992">
    <property type="term" value="P:positive regulation of mitotic cell cycle phase transition"/>
    <property type="evidence" value="ECO:0007669"/>
    <property type="project" value="UniProtKB-ARBA"/>
</dbReference>
<evidence type="ECO:0000259" key="15">
    <source>
        <dbReference type="PROSITE" id="PS51285"/>
    </source>
</evidence>
<feature type="compositionally biased region" description="Polar residues" evidence="11">
    <location>
        <begin position="985"/>
        <end position="999"/>
    </location>
</feature>
<gene>
    <name evidence="16" type="ORF">IAR55_000773</name>
</gene>
<dbReference type="SMART" id="SM00091">
    <property type="entry name" value="PAS"/>
    <property type="match status" value="1"/>
</dbReference>
<dbReference type="GeneID" id="92178032"/>
<evidence type="ECO:0000256" key="11">
    <source>
        <dbReference type="SAM" id="MobiDB-lite"/>
    </source>
</evidence>
<dbReference type="CDD" id="cd17546">
    <property type="entry name" value="REC_hyHK_CKI1_RcsC-like"/>
    <property type="match status" value="1"/>
</dbReference>
<feature type="compositionally biased region" description="Low complexity" evidence="11">
    <location>
        <begin position="81"/>
        <end position="115"/>
    </location>
</feature>
<dbReference type="InterPro" id="IPR008271">
    <property type="entry name" value="Ser/Thr_kinase_AS"/>
</dbReference>
<feature type="compositionally biased region" description="Low complexity" evidence="11">
    <location>
        <begin position="1408"/>
        <end position="1423"/>
    </location>
</feature>
<keyword evidence="7" id="KW-0067">ATP-binding</keyword>
<name>A0AAW0Z412_9TREE</name>
<dbReference type="PROSITE" id="PS50112">
    <property type="entry name" value="PAS"/>
    <property type="match status" value="1"/>
</dbReference>
<dbReference type="Gene3D" id="3.30.200.20">
    <property type="entry name" value="Phosphorylase Kinase, domain 1"/>
    <property type="match status" value="1"/>
</dbReference>
<keyword evidence="2" id="KW-0723">Serine/threonine-protein kinase</keyword>
<dbReference type="FunFam" id="1.10.510.10:FF:000340">
    <property type="entry name" value="Serine threonine protein kinase"/>
    <property type="match status" value="1"/>
</dbReference>
<feature type="region of interest" description="Disordered" evidence="11">
    <location>
        <begin position="981"/>
        <end position="1002"/>
    </location>
</feature>
<feature type="region of interest" description="Disordered" evidence="11">
    <location>
        <begin position="810"/>
        <end position="844"/>
    </location>
</feature>
<dbReference type="InterPro" id="IPR000961">
    <property type="entry name" value="AGC-kinase_C"/>
</dbReference>
<feature type="compositionally biased region" description="Low complexity" evidence="11">
    <location>
        <begin position="2715"/>
        <end position="2726"/>
    </location>
</feature>
<feature type="region of interest" description="Disordered" evidence="11">
    <location>
        <begin position="2306"/>
        <end position="2333"/>
    </location>
</feature>
<evidence type="ECO:0000256" key="4">
    <source>
        <dbReference type="ARBA" id="ARBA00022679"/>
    </source>
</evidence>
<sequence>MSGGVFFLDEERDRERTTESPSPPQHSPILSSDTKKSPPTVSTSTISLNPVPLLQIPPTNILSPIPTPIGQALPQHRKHPAPFAATPSFPSPLAQAITVPTHSDTSSSSSHSSPTHSDDEGEVRLSLPSSPALSGGSGTPKRSMDPFPRARTASPIPPSTRSGSPTSRPSSPSQGSRPQILTPSGLLMKNKRSGSGSSLAGNLPPPSRQSPPRANKKESPTHPGSRRFEDVTRGKSSDSVSVSSRGRSESSGSSNGLGAPAPASASGSSPLAFGSPELETTGDESPRHKPLAIPATASEGSKDGNVLGLGWGVNWDTASGSGSSFGSGGGSLKDKGKGREIMGPPSPRRERERTAPVSVSSPQRQRRPSEFLNSTSLDMRKMPISGGGRTSFGSSTVANLSTSASMVSPLNPLPSPWTSASDASASFSPSTSIASEGSSAPTSTSSTTGGAFKLNRVPTSVRLAADLLRNTNTATPPPQNVSPPSGASTASVPTPNPSPVANTPPHGEIGSPPTVARDLAHFSSMPPPQVRSVIDLGKGRPTLSVPATPAGSRTPSPTVEKSLPNVGGQGPRSSSSSLAPPSSFKTPLLPPLPRPRPSLPTEPVEPLSGGARLHRYRTSMHEATMKTTMATDLTDSPPTWSSPSDNDGPAQGTSPKTASFGLGLSMPPATAFHIPKGVSGTVTPGASPAGPSRVRSTTEKGIAMDLAGFPGLGDAASHASMIMQSRQAKLQRWRPTSAGKEVPGEGMLPPAFNRSTSAGAPAMLAAPRADRQAQWGDLKGPPTAASSPGEDLPPIPMGMHELTRSVSQVVGTMGTPGPKLTDRSSGPGPAHSNAGPSRFSAVPPGLSMERQASASGSVGGIEWVDWMDCYKRYKEAKIRAEAEGTRPMPAQSGSSPEPRSSITLPIPEEPTRYSTDMDATPTPNYDHGSAVALTPTTSRDDFNPSASISGSMRRRSLSIKSSLSLLDPKLSPNQKRANIFERPRQSSGSSIKTDASFSTGHKKKKNLVNKMEGWWNAVKSNFAPEGQHLPNRPSNLNRVQQRIPSAPTSRRTSDVPPVSRPESILLAPEPIRRDSALSLRQATSHTDLRPWVTHQHDTHSINEAAGIVGSISADIAHLSRQSSTETATPSLPCIPMRHPSTVPEETSVPPSRGSGSLETRRRQPNLRLELDSNVLIQPSTRSSGSGNSQNYPRMVPLNNGPHDRPSQGTSRSSSYGQSLGPGLTPGVPRWDTTPSPIYAVGSEQIEDKENKPVAPGAEITIASVRRHVKHRLNAAKETCDATLKKAIDAITAFVEKQREEAPEMEIPADYFDALNLNDSPIIDATDTESDVGEKCESEGARSRAVSSSRGPSRGPSRRPSVSHPALSPTKRLSMLPASPNRISRRRPSAVPRSHVPRPGRNMSLALDRTQSNSSSRSTSRSRSPMPVRAHPSAQNTQDESDGDRMFLAALQDLIVLATEVLDSSVNNLVSRSTMCTDIIQKLQRVGSKWDDHDDWPGRDWYVDILMAVANLSRVLDWWEAEKGFWNFDEEMEDEPLLFVMKPSREEPRFDQEFKAAFSDTRYSPVSSAGPLATAHQTPLAVDLDAPSPTDTAGPHSSKTATGPVISASKVQAVEDLRFLADHAKSVNIVMELSLQGEQIEYVNDAIMEVIGREPEDVLERPITDLLAPGDASVFSEATQTLVEDDNNTVQLRFRFEVHDLEEEAKDDRQPGPVYIELEGVGMLMRENNEPSHTMWVLKPVPATQVEAITDAAFPRDGNISTEGILCRICEREIVTWFFEKHNETCDAVHRLEAEIMECNDCMHDLQQTVVKLNAEIDTAAPNKPAQYQGVLFLTLPDSITANDEGAMTAMPQGVEIRKVAHEHLQDVINILSAARQIETPSVQEDEADLPFTIQRYLSPQSEEKLQRITRWQRPQTGDRVLNLLFTHVEDQLRRKQKAIARMQSTIRYSEKTRHEWEDKVNQILAERDEGSQSESGSDGAEGGQSPTEVGQPTPVIEAPETSLPGPRKIAPQARLPITQGHPHRQPSNFGEQSGLSTVPPTPAVPPTSAPVVLPSPPSEVVPPPILSPELEPDVAPPPAAGHAAPKPESKPASPLLVPHDKHGHHRRTSTSKAFRDGPLSPRIPSAALHSRAPQPSIKDFEIIKPISRGAFGSVYLAKKVATGDYFAIKALKKSDMIAKNQITNVKAERTILMNQASSPYVAKLFFSFQSKDYLYLVMEYLNGGDCASLVKTLGGLSEDWARNYTAEVVLGLEYLHARNIVHRDIKPDNLLIDARGHLKLTDFGLSRIGLLNRQVGGPRPAFLRGTSLRGSTRQRPSVARTVSNSSNDSPLISPDLLSAQPLSGINQSYFTQVHDSDESSGSESAGIIPKHMRQLSIATRLSSEMGTPSMSGREPPKFVGTPDYLAPESILGIGQDDKAVDWWALGVVLYEFLYGIPPFHADTPEKVFDNVVSRRINWHEDEIELSPEACDLMDRLMCSDPQKRIGARGADEVKRHPFFASIDWDTISTAEASFVPAVTDPESTDYFDSRGAAHTFHDDDAVPQVLKQAAGPQPAAPSPNASAEMSAVVDDINEQDDFGAFNFKNLPVLKQANDDVIRKMRVDSMAPIGQTLEGPAQVTTNRPRSLSVKLRDRAKRKSSDVNPLNGPPSPTTSTSSAASTPSRANIAPTTPGMAATIPQHIRRPSELNALDRVKSTEDADAQRRNSLSTPVRIRAGSGSSAGSTSAELWRQRRQASINSEVGQMQASLMPLESPEGARRSMGSTLDVLIAEDNPISQKILETLLTRMGCRCICVDDGPSALAATMGSIRFDVIICDIHMPVVSGEQVARMIRSTNNHNQNTPIIAATSYEQHQSITEEGTLFSAVLAKPVSKADLIKCLAKLGFVLSAGNDGSSASQMS</sequence>
<dbReference type="Pfam" id="PF00069">
    <property type="entry name" value="Pkinase"/>
    <property type="match status" value="2"/>
</dbReference>
<dbReference type="InterPro" id="IPR011009">
    <property type="entry name" value="Kinase-like_dom_sf"/>
</dbReference>
<feature type="domain" description="AGC-kinase C-terminal" evidence="15">
    <location>
        <begin position="2500"/>
        <end position="2593"/>
    </location>
</feature>
<comment type="caution">
    <text evidence="16">The sequence shown here is derived from an EMBL/GenBank/DDBJ whole genome shotgun (WGS) entry which is preliminary data.</text>
</comment>
<feature type="region of interest" description="Disordered" evidence="11">
    <location>
        <begin position="882"/>
        <end position="954"/>
    </location>
</feature>
<dbReference type="GO" id="GO:0004674">
    <property type="term" value="F:protein serine/threonine kinase activity"/>
    <property type="evidence" value="ECO:0007669"/>
    <property type="project" value="UniProtKB-KW"/>
</dbReference>